<name>A0A7R9LL69_9ACAR</name>
<dbReference type="AlphaFoldDB" id="A0A7R9LL69"/>
<dbReference type="InterPro" id="IPR001372">
    <property type="entry name" value="Dynein_light_chain_typ-1/2"/>
</dbReference>
<feature type="compositionally biased region" description="Basic residues" evidence="1">
    <location>
        <begin position="43"/>
        <end position="52"/>
    </location>
</feature>
<evidence type="ECO:0000256" key="1">
    <source>
        <dbReference type="SAM" id="MobiDB-lite"/>
    </source>
</evidence>
<keyword evidence="3" id="KW-1185">Reference proteome</keyword>
<dbReference type="OrthoDB" id="6509951at2759"/>
<gene>
    <name evidence="2" type="ORF">ONB1V03_LOCUS4291</name>
</gene>
<dbReference type="GO" id="GO:0030286">
    <property type="term" value="C:dynein complex"/>
    <property type="evidence" value="ECO:0007669"/>
    <property type="project" value="InterPro"/>
</dbReference>
<feature type="compositionally biased region" description="Basic residues" evidence="1">
    <location>
        <begin position="1"/>
        <end position="20"/>
    </location>
</feature>
<dbReference type="GO" id="GO:0007017">
    <property type="term" value="P:microtubule-based process"/>
    <property type="evidence" value="ECO:0007669"/>
    <property type="project" value="InterPro"/>
</dbReference>
<sequence length="279" mass="31269">MCKEKSKKKLNSTQKVKKRNSSAEKLINATTTRGLLSNTTPKKLIKSQKAIKKSVLSSKQKLPKNKLSKKSAKQTTVPSKPTINFSNGLSGEERDKAVEIVTDIIQNTNKSSDLVDCIRKELERELGLRSNVILSSTPFMDQSLNKIPGSVVMQLGVNNMFNNNDVLVSVFGSMNGNEFIERSSNLMKAAQKLSPKIIDSLMSTDMKQEIQKLSTKVVRNAKSMVELSDQLSEVINDRYGPHWHSVVGHKNMMSVDNHRKSSIFYINMDFGDMRVSVFK</sequence>
<feature type="compositionally biased region" description="Polar residues" evidence="1">
    <location>
        <begin position="28"/>
        <end position="41"/>
    </location>
</feature>
<dbReference type="EMBL" id="CAJPVJ010001451">
    <property type="protein sequence ID" value="CAG2164742.1"/>
    <property type="molecule type" value="Genomic_DNA"/>
</dbReference>
<evidence type="ECO:0000313" key="3">
    <source>
        <dbReference type="Proteomes" id="UP000728032"/>
    </source>
</evidence>
<feature type="compositionally biased region" description="Polar residues" evidence="1">
    <location>
        <begin position="74"/>
        <end position="88"/>
    </location>
</feature>
<dbReference type="InterPro" id="IPR037177">
    <property type="entry name" value="DLC_sf"/>
</dbReference>
<accession>A0A7R9LL69</accession>
<dbReference type="Pfam" id="PF01221">
    <property type="entry name" value="Dynein_light"/>
    <property type="match status" value="1"/>
</dbReference>
<feature type="compositionally biased region" description="Basic residues" evidence="1">
    <location>
        <begin position="61"/>
        <end position="72"/>
    </location>
</feature>
<reference evidence="2" key="1">
    <citation type="submission" date="2020-11" db="EMBL/GenBank/DDBJ databases">
        <authorList>
            <person name="Tran Van P."/>
        </authorList>
    </citation>
    <scope>NUCLEOTIDE SEQUENCE</scope>
</reference>
<dbReference type="SUPFAM" id="SSF54648">
    <property type="entry name" value="DLC"/>
    <property type="match status" value="1"/>
</dbReference>
<feature type="region of interest" description="Disordered" evidence="1">
    <location>
        <begin position="1"/>
        <end position="88"/>
    </location>
</feature>
<dbReference type="Proteomes" id="UP000728032">
    <property type="component" value="Unassembled WGS sequence"/>
</dbReference>
<evidence type="ECO:0000313" key="2">
    <source>
        <dbReference type="EMBL" id="CAD7643732.1"/>
    </source>
</evidence>
<proteinExistence type="predicted"/>
<dbReference type="EMBL" id="OC916276">
    <property type="protein sequence ID" value="CAD7643732.1"/>
    <property type="molecule type" value="Genomic_DNA"/>
</dbReference>
<dbReference type="Gene3D" id="3.30.740.10">
    <property type="entry name" value="Protein Inhibitor Of Neuronal Nitric Oxide Synthase"/>
    <property type="match status" value="1"/>
</dbReference>
<protein>
    <submittedName>
        <fullName evidence="2">Uncharacterized protein</fullName>
    </submittedName>
</protein>
<organism evidence="2">
    <name type="scientific">Oppiella nova</name>
    <dbReference type="NCBI Taxonomy" id="334625"/>
    <lineage>
        <taxon>Eukaryota</taxon>
        <taxon>Metazoa</taxon>
        <taxon>Ecdysozoa</taxon>
        <taxon>Arthropoda</taxon>
        <taxon>Chelicerata</taxon>
        <taxon>Arachnida</taxon>
        <taxon>Acari</taxon>
        <taxon>Acariformes</taxon>
        <taxon>Sarcoptiformes</taxon>
        <taxon>Oribatida</taxon>
        <taxon>Brachypylina</taxon>
        <taxon>Oppioidea</taxon>
        <taxon>Oppiidae</taxon>
        <taxon>Oppiella</taxon>
    </lineage>
</organism>